<keyword evidence="3" id="KW-1185">Reference proteome</keyword>
<comment type="caution">
    <text evidence="2">The sequence shown here is derived from an EMBL/GenBank/DDBJ whole genome shotgun (WGS) entry which is preliminary data.</text>
</comment>
<name>A0A6I4TD70_9SPHN</name>
<feature type="compositionally biased region" description="Basic and acidic residues" evidence="1">
    <location>
        <begin position="45"/>
        <end position="62"/>
    </location>
</feature>
<dbReference type="EMBL" id="WTZA01000001">
    <property type="protein sequence ID" value="MXO75182.1"/>
    <property type="molecule type" value="Genomic_DNA"/>
</dbReference>
<protein>
    <submittedName>
        <fullName evidence="2">Attachment protein</fullName>
    </submittedName>
</protein>
<sequence>MKIPANAHVAVVDGERFVLMRNAGTVADAKLAHVDDPSLDGEDESGAHGHNDPRSDDYRTQEKLDHAASVASWLNRAVLQHRIESLIIVADPDTMGELRRHYHTALQDVLVGELAKQLTGMPGPDILKAIEAA</sequence>
<proteinExistence type="predicted"/>
<evidence type="ECO:0000313" key="2">
    <source>
        <dbReference type="EMBL" id="MXO75182.1"/>
    </source>
</evidence>
<reference evidence="2 3" key="1">
    <citation type="submission" date="2019-12" db="EMBL/GenBank/DDBJ databases">
        <title>Genomic-based taxomic classification of the family Erythrobacteraceae.</title>
        <authorList>
            <person name="Xu L."/>
        </authorList>
    </citation>
    <scope>NUCLEOTIDE SEQUENCE [LARGE SCALE GENOMIC DNA]</scope>
    <source>
        <strain evidence="2 3">100921-2</strain>
    </source>
</reference>
<organism evidence="2 3">
    <name type="scientific">Tsuneonella aeria</name>
    <dbReference type="NCBI Taxonomy" id="1837929"/>
    <lineage>
        <taxon>Bacteria</taxon>
        <taxon>Pseudomonadati</taxon>
        <taxon>Pseudomonadota</taxon>
        <taxon>Alphaproteobacteria</taxon>
        <taxon>Sphingomonadales</taxon>
        <taxon>Erythrobacteraceae</taxon>
        <taxon>Tsuneonella</taxon>
    </lineage>
</organism>
<feature type="region of interest" description="Disordered" evidence="1">
    <location>
        <begin position="33"/>
        <end position="62"/>
    </location>
</feature>
<dbReference type="Proteomes" id="UP000439522">
    <property type="component" value="Unassembled WGS sequence"/>
</dbReference>
<dbReference type="AlphaFoldDB" id="A0A6I4TD70"/>
<gene>
    <name evidence="2" type="ORF">GRI40_08130</name>
</gene>
<evidence type="ECO:0000256" key="1">
    <source>
        <dbReference type="SAM" id="MobiDB-lite"/>
    </source>
</evidence>
<accession>A0A6I4TD70</accession>
<evidence type="ECO:0000313" key="3">
    <source>
        <dbReference type="Proteomes" id="UP000439522"/>
    </source>
</evidence>
<dbReference type="OrthoDB" id="9812459at2"/>
<dbReference type="RefSeq" id="WP_160610855.1">
    <property type="nucleotide sequence ID" value="NZ_WTZA01000001.1"/>
</dbReference>
<dbReference type="Pfam" id="PF18856">
    <property type="entry name" value="baeRF_family12"/>
    <property type="match status" value="1"/>
</dbReference>
<dbReference type="InterPro" id="IPR041374">
    <property type="entry name" value="BaeRF_family12"/>
</dbReference>